<dbReference type="KEGG" id="pab:PAB1570"/>
<dbReference type="EMBL" id="AJ248286">
    <property type="protein sequence ID" value="CAB50134.1"/>
    <property type="molecule type" value="Genomic_DNA"/>
</dbReference>
<dbReference type="PIR" id="A75104">
    <property type="entry name" value="A75104"/>
</dbReference>
<dbReference type="Proteomes" id="UP000000810">
    <property type="component" value="Chromosome"/>
</dbReference>
<dbReference type="PhylomeDB" id="Q9UZC5"/>
<dbReference type="HOGENOM" id="CLU_1536738_0_0_2"/>
<keyword evidence="2" id="KW-1185">Reference proteome</keyword>
<protein>
    <submittedName>
        <fullName evidence="1">Uncharacterized protein</fullName>
    </submittedName>
</protein>
<accession>Q9UZC5</accession>
<evidence type="ECO:0000313" key="2">
    <source>
        <dbReference type="Proteomes" id="UP000000810"/>
    </source>
</evidence>
<gene>
    <name evidence="1" type="ORF">PAB1570</name>
</gene>
<sequence>MMASRTVLVYDFSVSLDVVEEFMYRHSRDVVNRLRLSRILESARRLAPERVPVYISDVDALMMQYYDGGRRRRFIAFELKNMRKSVALKGSYVKVNGKQYELHYYFSQMAGIDFYYIVRVGDSYYVWNVKRAPVEFKWMGDRSKSTYDYYALIPRDFTAKVEDEELAFFLSELVFKG</sequence>
<dbReference type="PATRIC" id="fig|272844.11.peg.1304"/>
<dbReference type="eggNOG" id="arCOG07102">
    <property type="taxonomic scope" value="Archaea"/>
</dbReference>
<proteinExistence type="predicted"/>
<reference evidence="1 2" key="1">
    <citation type="journal article" date="2003" name="Mol. Microbiol.">
        <title>An integrated analysis of the genome of the hyperthermophilic archaeon Pyrococcus abyssi.</title>
        <authorList>
            <person name="Cohen G."/>
            <person name="Barbe V."/>
            <person name="Flament D."/>
            <person name="Galperin M."/>
            <person name="Heilig R."/>
            <person name="Ripp R."/>
            <person name="Lecompte O."/>
            <person name="Prieur D."/>
            <person name="Poch O."/>
            <person name="Quellerou J."/>
            <person name="Thierry J.C."/>
            <person name="Van der Oost J."/>
            <person name="Weissenbach J."/>
            <person name="Zivanovic Y."/>
            <person name="Forterre P."/>
        </authorList>
    </citation>
    <scope>NUCLEOTIDE SEQUENCE [LARGE SCALE GENOMIC DNA]</scope>
    <source>
        <strain evidence="2">GE5 / Orsay</strain>
    </source>
</reference>
<evidence type="ECO:0000313" key="1">
    <source>
        <dbReference type="EMBL" id="CAB50134.1"/>
    </source>
</evidence>
<name>Q9UZC5_PYRAB</name>
<organism evidence="1 2">
    <name type="scientific">Pyrococcus abyssi (strain GE5 / Orsay)</name>
    <dbReference type="NCBI Taxonomy" id="272844"/>
    <lineage>
        <taxon>Archaea</taxon>
        <taxon>Methanobacteriati</taxon>
        <taxon>Methanobacteriota</taxon>
        <taxon>Thermococci</taxon>
        <taxon>Thermococcales</taxon>
        <taxon>Thermococcaceae</taxon>
        <taxon>Pyrococcus</taxon>
    </lineage>
</organism>
<dbReference type="AlphaFoldDB" id="Q9UZC5"/>